<feature type="transmembrane region" description="Helical" evidence="7">
    <location>
        <begin position="166"/>
        <end position="187"/>
    </location>
</feature>
<reference evidence="9" key="1">
    <citation type="journal article" date="2021" name="Nat. Commun.">
        <title>Genetic determinants of endophytism in the Arabidopsis root mycobiome.</title>
        <authorList>
            <person name="Mesny F."/>
            <person name="Miyauchi S."/>
            <person name="Thiergart T."/>
            <person name="Pickel B."/>
            <person name="Atanasova L."/>
            <person name="Karlsson M."/>
            <person name="Huettel B."/>
            <person name="Barry K.W."/>
            <person name="Haridas S."/>
            <person name="Chen C."/>
            <person name="Bauer D."/>
            <person name="Andreopoulos W."/>
            <person name="Pangilinan J."/>
            <person name="LaButti K."/>
            <person name="Riley R."/>
            <person name="Lipzen A."/>
            <person name="Clum A."/>
            <person name="Drula E."/>
            <person name="Henrissat B."/>
            <person name="Kohler A."/>
            <person name="Grigoriev I.V."/>
            <person name="Martin F.M."/>
            <person name="Hacquard S."/>
        </authorList>
    </citation>
    <scope>NUCLEOTIDE SEQUENCE</scope>
    <source>
        <strain evidence="9">MPI-SDFR-AT-0120</strain>
    </source>
</reference>
<feature type="transmembrane region" description="Helical" evidence="7">
    <location>
        <begin position="305"/>
        <end position="329"/>
    </location>
</feature>
<organism evidence="9 10">
    <name type="scientific">Paraphoma chrysanthemicola</name>
    <dbReference type="NCBI Taxonomy" id="798071"/>
    <lineage>
        <taxon>Eukaryota</taxon>
        <taxon>Fungi</taxon>
        <taxon>Dikarya</taxon>
        <taxon>Ascomycota</taxon>
        <taxon>Pezizomycotina</taxon>
        <taxon>Dothideomycetes</taxon>
        <taxon>Pleosporomycetidae</taxon>
        <taxon>Pleosporales</taxon>
        <taxon>Pleosporineae</taxon>
        <taxon>Phaeosphaeriaceae</taxon>
        <taxon>Paraphoma</taxon>
    </lineage>
</organism>
<dbReference type="GO" id="GO:0005886">
    <property type="term" value="C:plasma membrane"/>
    <property type="evidence" value="ECO:0007669"/>
    <property type="project" value="TreeGrafter"/>
</dbReference>
<evidence type="ECO:0000256" key="5">
    <source>
        <dbReference type="ARBA" id="ARBA00023136"/>
    </source>
</evidence>
<dbReference type="InterPro" id="IPR036259">
    <property type="entry name" value="MFS_trans_sf"/>
</dbReference>
<dbReference type="Proteomes" id="UP000813461">
    <property type="component" value="Unassembled WGS sequence"/>
</dbReference>
<dbReference type="InterPro" id="IPR020846">
    <property type="entry name" value="MFS_dom"/>
</dbReference>
<dbReference type="PROSITE" id="PS50850">
    <property type="entry name" value="MFS"/>
    <property type="match status" value="1"/>
</dbReference>
<dbReference type="PANTHER" id="PTHR23501:SF102">
    <property type="entry name" value="DRUG TRANSPORTER, PUTATIVE (AFU_ORTHOLOGUE AFUA_3G08530)-RELATED"/>
    <property type="match status" value="1"/>
</dbReference>
<dbReference type="AlphaFoldDB" id="A0A8K0RFN6"/>
<dbReference type="Gene3D" id="1.20.1720.10">
    <property type="entry name" value="Multidrug resistance protein D"/>
    <property type="match status" value="1"/>
</dbReference>
<dbReference type="OrthoDB" id="10021397at2759"/>
<feature type="transmembrane region" description="Helical" evidence="7">
    <location>
        <begin position="193"/>
        <end position="214"/>
    </location>
</feature>
<feature type="transmembrane region" description="Helical" evidence="7">
    <location>
        <begin position="226"/>
        <end position="251"/>
    </location>
</feature>
<feature type="compositionally biased region" description="Basic and acidic residues" evidence="6">
    <location>
        <begin position="1"/>
        <end position="14"/>
    </location>
</feature>
<dbReference type="PRINTS" id="PR01036">
    <property type="entry name" value="TCRTETB"/>
</dbReference>
<dbReference type="GO" id="GO:0022857">
    <property type="term" value="F:transmembrane transporter activity"/>
    <property type="evidence" value="ECO:0007669"/>
    <property type="project" value="InterPro"/>
</dbReference>
<feature type="transmembrane region" description="Helical" evidence="7">
    <location>
        <begin position="108"/>
        <end position="127"/>
    </location>
</feature>
<evidence type="ECO:0000256" key="1">
    <source>
        <dbReference type="ARBA" id="ARBA00004141"/>
    </source>
</evidence>
<keyword evidence="5 7" id="KW-0472">Membrane</keyword>
<dbReference type="Gene3D" id="1.20.1250.20">
    <property type="entry name" value="MFS general substrate transporter like domains"/>
    <property type="match status" value="1"/>
</dbReference>
<feature type="region of interest" description="Disordered" evidence="6">
    <location>
        <begin position="1"/>
        <end position="33"/>
    </location>
</feature>
<evidence type="ECO:0000313" key="10">
    <source>
        <dbReference type="Proteomes" id="UP000813461"/>
    </source>
</evidence>
<feature type="transmembrane region" description="Helical" evidence="7">
    <location>
        <begin position="514"/>
        <end position="531"/>
    </location>
</feature>
<comment type="similarity">
    <text evidence="2">Belongs to the major facilitator superfamily. TCR/Tet family.</text>
</comment>
<comment type="caution">
    <text evidence="9">The sequence shown here is derived from an EMBL/GenBank/DDBJ whole genome shotgun (WGS) entry which is preliminary data.</text>
</comment>
<feature type="transmembrane region" description="Helical" evidence="7">
    <location>
        <begin position="399"/>
        <end position="420"/>
    </location>
</feature>
<feature type="transmembrane region" description="Helical" evidence="7">
    <location>
        <begin position="133"/>
        <end position="154"/>
    </location>
</feature>
<protein>
    <submittedName>
        <fullName evidence="9">Major facilitator superfamily domain-containing protein</fullName>
    </submittedName>
</protein>
<evidence type="ECO:0000256" key="2">
    <source>
        <dbReference type="ARBA" id="ARBA00007520"/>
    </source>
</evidence>
<keyword evidence="3 7" id="KW-0812">Transmembrane</keyword>
<feature type="compositionally biased region" description="Polar residues" evidence="6">
    <location>
        <begin position="15"/>
        <end position="33"/>
    </location>
</feature>
<name>A0A8K0RFN6_9PLEO</name>
<accession>A0A8K0RFN6</accession>
<keyword evidence="10" id="KW-1185">Reference proteome</keyword>
<evidence type="ECO:0000256" key="6">
    <source>
        <dbReference type="SAM" id="MobiDB-lite"/>
    </source>
</evidence>
<dbReference type="EMBL" id="JAGMVJ010000002">
    <property type="protein sequence ID" value="KAH7093505.1"/>
    <property type="molecule type" value="Genomic_DNA"/>
</dbReference>
<sequence length="550" mass="58630">MIGEKGKELGHDNESLPSSLSAHQDQAGSESRSRPSTATILGFIALCLSIFLVALDTVLIPTALPYVSTSFRVSDSLYAWVGSAYLLANGASVPFWGKLSDIFGRKPIILSANTIFLAASLMCALSVNAEMLVAGRVLQGLGGGGVVVMVHVCVSDLFDIRDRSYFLGIVGAVWAVASALGPVLGGIFAEHISWRWCFYLNLPIISVSILTLFFTLRLSTTRTPLLIGLLSMDWIGTGTIVAAAVFLLVGLQSGSTTSFVTPAVLTFIVLGCVLSTAFPLTQWWEEKRGREPILPLRIFKDFSNLSALSVCACDALAFNSVAYFLPLYLQIVLQQNASITGVYMLAIAIPLAAVSFVSGYVIEKTGRFLEVLQAGLLLMTIGVGLLVSLSAELETGKTIAILIVIGLGFGPNFSAPLIALQTRIRDSDIATGTSAFGFVRMISGAIGVVVGQVVFQLLMGRQSDTFLKNGIPSDIVAQLTRGEATSLRFTLATLPHYQQRAATDGLGKAMRGTWVFYTVVSALGLVVSFGIKRTKLHRGNISSNSEIGPL</sequence>
<feature type="domain" description="Major facilitator superfamily (MFS) profile" evidence="8">
    <location>
        <begin position="42"/>
        <end position="536"/>
    </location>
</feature>
<feature type="transmembrane region" description="Helical" evidence="7">
    <location>
        <begin position="441"/>
        <end position="459"/>
    </location>
</feature>
<feature type="transmembrane region" description="Helical" evidence="7">
    <location>
        <begin position="263"/>
        <end position="284"/>
    </location>
</feature>
<gene>
    <name evidence="9" type="ORF">FB567DRAFT_557392</name>
</gene>
<feature type="transmembrane region" description="Helical" evidence="7">
    <location>
        <begin position="40"/>
        <end position="64"/>
    </location>
</feature>
<proteinExistence type="inferred from homology"/>
<keyword evidence="4 7" id="KW-1133">Transmembrane helix</keyword>
<dbReference type="Pfam" id="PF07690">
    <property type="entry name" value="MFS_1"/>
    <property type="match status" value="2"/>
</dbReference>
<evidence type="ECO:0000259" key="8">
    <source>
        <dbReference type="PROSITE" id="PS50850"/>
    </source>
</evidence>
<dbReference type="InterPro" id="IPR011701">
    <property type="entry name" value="MFS"/>
</dbReference>
<evidence type="ECO:0000256" key="7">
    <source>
        <dbReference type="SAM" id="Phobius"/>
    </source>
</evidence>
<comment type="subcellular location">
    <subcellularLocation>
        <location evidence="1">Membrane</location>
        <topology evidence="1">Multi-pass membrane protein</topology>
    </subcellularLocation>
</comment>
<feature type="transmembrane region" description="Helical" evidence="7">
    <location>
        <begin position="374"/>
        <end position="393"/>
    </location>
</feature>
<feature type="transmembrane region" description="Helical" evidence="7">
    <location>
        <begin position="341"/>
        <end position="362"/>
    </location>
</feature>
<evidence type="ECO:0000256" key="4">
    <source>
        <dbReference type="ARBA" id="ARBA00022989"/>
    </source>
</evidence>
<dbReference type="PANTHER" id="PTHR23501">
    <property type="entry name" value="MAJOR FACILITATOR SUPERFAMILY"/>
    <property type="match status" value="1"/>
</dbReference>
<feature type="transmembrane region" description="Helical" evidence="7">
    <location>
        <begin position="76"/>
        <end position="96"/>
    </location>
</feature>
<evidence type="ECO:0000313" key="9">
    <source>
        <dbReference type="EMBL" id="KAH7093505.1"/>
    </source>
</evidence>
<dbReference type="SUPFAM" id="SSF103473">
    <property type="entry name" value="MFS general substrate transporter"/>
    <property type="match status" value="1"/>
</dbReference>
<evidence type="ECO:0000256" key="3">
    <source>
        <dbReference type="ARBA" id="ARBA00022692"/>
    </source>
</evidence>